<evidence type="ECO:0000313" key="5">
    <source>
        <dbReference type="WBParaSite" id="NBR_0002175201-mRNA-1"/>
    </source>
</evidence>
<dbReference type="EMBL" id="UYSL01026813">
    <property type="protein sequence ID" value="VDL86023.1"/>
    <property type="molecule type" value="Genomic_DNA"/>
</dbReference>
<dbReference type="Proteomes" id="UP000271162">
    <property type="component" value="Unassembled WGS sequence"/>
</dbReference>
<evidence type="ECO:0000256" key="1">
    <source>
        <dbReference type="SAM" id="Coils"/>
    </source>
</evidence>
<gene>
    <name evidence="3" type="ORF">NBR_LOCUS21753</name>
</gene>
<evidence type="ECO:0000313" key="3">
    <source>
        <dbReference type="EMBL" id="VDL86023.1"/>
    </source>
</evidence>
<evidence type="ECO:0000313" key="4">
    <source>
        <dbReference type="Proteomes" id="UP000271162"/>
    </source>
</evidence>
<organism evidence="5">
    <name type="scientific">Nippostrongylus brasiliensis</name>
    <name type="common">Rat hookworm</name>
    <dbReference type="NCBI Taxonomy" id="27835"/>
    <lineage>
        <taxon>Eukaryota</taxon>
        <taxon>Metazoa</taxon>
        <taxon>Ecdysozoa</taxon>
        <taxon>Nematoda</taxon>
        <taxon>Chromadorea</taxon>
        <taxon>Rhabditida</taxon>
        <taxon>Rhabditina</taxon>
        <taxon>Rhabditomorpha</taxon>
        <taxon>Strongyloidea</taxon>
        <taxon>Heligmosomidae</taxon>
        <taxon>Nippostrongylus</taxon>
    </lineage>
</organism>
<keyword evidence="1" id="KW-0175">Coiled coil</keyword>
<dbReference type="Gene3D" id="1.10.287.1490">
    <property type="match status" value="1"/>
</dbReference>
<protein>
    <submittedName>
        <fullName evidence="5">Chromosome partition protein Smc</fullName>
    </submittedName>
</protein>
<reference evidence="3 4" key="2">
    <citation type="submission" date="2018-11" db="EMBL/GenBank/DDBJ databases">
        <authorList>
            <consortium name="Pathogen Informatics"/>
        </authorList>
    </citation>
    <scope>NUCLEOTIDE SEQUENCE [LARGE SCALE GENOMIC DNA]</scope>
</reference>
<reference evidence="5" key="1">
    <citation type="submission" date="2017-02" db="UniProtKB">
        <authorList>
            <consortium name="WormBaseParasite"/>
        </authorList>
    </citation>
    <scope>IDENTIFICATION</scope>
</reference>
<feature type="region of interest" description="Disordered" evidence="2">
    <location>
        <begin position="222"/>
        <end position="298"/>
    </location>
</feature>
<feature type="compositionally biased region" description="Low complexity" evidence="2">
    <location>
        <begin position="285"/>
        <end position="294"/>
    </location>
</feature>
<proteinExistence type="predicted"/>
<accession>A0A0N4YWY0</accession>
<dbReference type="WBParaSite" id="NBR_0002175201-mRNA-1">
    <property type="protein sequence ID" value="NBR_0002175201-mRNA-1"/>
    <property type="gene ID" value="NBR_0002175201"/>
</dbReference>
<dbReference type="STRING" id="27835.A0A0N4YWY0"/>
<evidence type="ECO:0000256" key="2">
    <source>
        <dbReference type="SAM" id="MobiDB-lite"/>
    </source>
</evidence>
<dbReference type="OMA" id="HVVAKPI"/>
<feature type="coiled-coil region" evidence="1">
    <location>
        <begin position="44"/>
        <end position="78"/>
    </location>
</feature>
<keyword evidence="4" id="KW-1185">Reference proteome</keyword>
<name>A0A0N4YWY0_NIPBR</name>
<feature type="compositionally biased region" description="Basic and acidic residues" evidence="2">
    <location>
        <begin position="267"/>
        <end position="281"/>
    </location>
</feature>
<dbReference type="AlphaFoldDB" id="A0A0N4YWY0"/>
<sequence>MRNLPLFAFLAGLVFIFYMFYVYQAQSAEITTVRESLDISLKQLRTLKADILNARAENERLQAAESSLKSDKEKAESERDSCNKRVQQCLVSTHTLEEQKKQLNDSVWSRTEEVKTLKSEIDKLKSQLETLKTTAAEHENSAKQSKEALQRLEAELNELKASKLAASSNVNRTGSYSTFRSLRSAEVGGDIKKQAVAAGLQQAPPPIAAMNQEVESELKKVISTSGEKEGESTLNKKINDEKEGDGQIFAPPQKLGDLPELPMQPGDRVKLAVAEQKREDQQQNGVVDKPVVKGGDYDDKLDAADRAIAAEESLDQ</sequence>
<feature type="compositionally biased region" description="Basic and acidic residues" evidence="2">
    <location>
        <begin position="222"/>
        <end position="231"/>
    </location>
</feature>
<feature type="coiled-coil region" evidence="1">
    <location>
        <begin position="114"/>
        <end position="169"/>
    </location>
</feature>